<feature type="domain" description="Major facilitator superfamily (MFS) profile" evidence="7">
    <location>
        <begin position="118"/>
        <end position="609"/>
    </location>
</feature>
<accession>C1GDY5</accession>
<dbReference type="Gene3D" id="1.20.1250.20">
    <property type="entry name" value="MFS general substrate transporter like domains"/>
    <property type="match status" value="1"/>
</dbReference>
<dbReference type="Gene3D" id="1.20.1720.10">
    <property type="entry name" value="Multidrug resistance protein D"/>
    <property type="match status" value="1"/>
</dbReference>
<evidence type="ECO:0000256" key="6">
    <source>
        <dbReference type="SAM" id="Phobius"/>
    </source>
</evidence>
<feature type="transmembrane region" description="Helical" evidence="6">
    <location>
        <begin position="216"/>
        <end position="237"/>
    </location>
</feature>
<dbReference type="Proteomes" id="UP000001628">
    <property type="component" value="Unassembled WGS sequence"/>
</dbReference>
<evidence type="ECO:0000256" key="2">
    <source>
        <dbReference type="ARBA" id="ARBA00022692"/>
    </source>
</evidence>
<dbReference type="PROSITE" id="PS50850">
    <property type="entry name" value="MFS"/>
    <property type="match status" value="1"/>
</dbReference>
<dbReference type="GO" id="GO:0000329">
    <property type="term" value="C:fungal-type vacuole membrane"/>
    <property type="evidence" value="ECO:0007669"/>
    <property type="project" value="TreeGrafter"/>
</dbReference>
<feature type="transmembrane region" description="Helical" evidence="6">
    <location>
        <begin position="582"/>
        <end position="603"/>
    </location>
</feature>
<feature type="transmembrane region" description="Helical" evidence="6">
    <location>
        <begin position="420"/>
        <end position="443"/>
    </location>
</feature>
<feature type="transmembrane region" description="Helical" evidence="6">
    <location>
        <begin position="385"/>
        <end position="408"/>
    </location>
</feature>
<dbReference type="FunFam" id="1.20.1720.10:FF:000024">
    <property type="entry name" value="MFS multidrug transporter, putative"/>
    <property type="match status" value="1"/>
</dbReference>
<feature type="transmembrane region" description="Helical" evidence="6">
    <location>
        <begin position="183"/>
        <end position="210"/>
    </location>
</feature>
<comment type="subcellular location">
    <subcellularLocation>
        <location evidence="1">Membrane</location>
        <topology evidence="1">Multi-pass membrane protein</topology>
    </subcellularLocation>
</comment>
<dbReference type="eggNOG" id="KOG0254">
    <property type="taxonomic scope" value="Eukaryota"/>
</dbReference>
<feature type="transmembrane region" description="Helical" evidence="6">
    <location>
        <begin position="450"/>
        <end position="469"/>
    </location>
</feature>
<dbReference type="PANTHER" id="PTHR23501">
    <property type="entry name" value="MAJOR FACILITATOR SUPERFAMILY"/>
    <property type="match status" value="1"/>
</dbReference>
<feature type="transmembrane region" description="Helical" evidence="6">
    <location>
        <begin position="318"/>
        <end position="340"/>
    </location>
</feature>
<dbReference type="GO" id="GO:0015174">
    <property type="term" value="F:basic amino acid transmembrane transporter activity"/>
    <property type="evidence" value="ECO:0007669"/>
    <property type="project" value="TreeGrafter"/>
</dbReference>
<proteinExistence type="predicted"/>
<dbReference type="InterPro" id="IPR020846">
    <property type="entry name" value="MFS_dom"/>
</dbReference>
<name>C1GDY5_PARBD</name>
<feature type="transmembrane region" description="Helical" evidence="6">
    <location>
        <begin position="346"/>
        <end position="364"/>
    </location>
</feature>
<evidence type="ECO:0000256" key="5">
    <source>
        <dbReference type="SAM" id="MobiDB-lite"/>
    </source>
</evidence>
<dbReference type="OrthoDB" id="419537at2759"/>
<organism evidence="8 9">
    <name type="scientific">Paracoccidioides brasiliensis (strain Pb18)</name>
    <dbReference type="NCBI Taxonomy" id="502780"/>
    <lineage>
        <taxon>Eukaryota</taxon>
        <taxon>Fungi</taxon>
        <taxon>Dikarya</taxon>
        <taxon>Ascomycota</taxon>
        <taxon>Pezizomycotina</taxon>
        <taxon>Eurotiomycetes</taxon>
        <taxon>Eurotiomycetidae</taxon>
        <taxon>Onygenales</taxon>
        <taxon>Ajellomycetaceae</taxon>
        <taxon>Paracoccidioides</taxon>
    </lineage>
</organism>
<keyword evidence="9" id="KW-1185">Reference proteome</keyword>
<feature type="transmembrane region" description="Helical" evidence="6">
    <location>
        <begin position="521"/>
        <end position="542"/>
    </location>
</feature>
<dbReference type="VEuPathDB" id="FungiDB:PADG_05471"/>
<evidence type="ECO:0000259" key="7">
    <source>
        <dbReference type="PROSITE" id="PS50850"/>
    </source>
</evidence>
<keyword evidence="2 6" id="KW-0812">Transmembrane</keyword>
<reference evidence="8 9" key="1">
    <citation type="journal article" date="2011" name="PLoS Genet.">
        <title>Comparative genomic analysis of human fungal pathogens causing paracoccidioidomycosis.</title>
        <authorList>
            <person name="Desjardins C.A."/>
            <person name="Champion M.D."/>
            <person name="Holder J.W."/>
            <person name="Muszewska A."/>
            <person name="Goldberg J."/>
            <person name="Bailao A.M."/>
            <person name="Brigido M.M."/>
            <person name="Ferreira M.E."/>
            <person name="Garcia A.M."/>
            <person name="Grynberg M."/>
            <person name="Gujja S."/>
            <person name="Heiman D.I."/>
            <person name="Henn M.R."/>
            <person name="Kodira C.D."/>
            <person name="Leon-Narvaez H."/>
            <person name="Longo L.V."/>
            <person name="Ma L.J."/>
            <person name="Malavazi I."/>
            <person name="Matsuo A.L."/>
            <person name="Morais F.V."/>
            <person name="Pereira M."/>
            <person name="Rodriguez-Brito S."/>
            <person name="Sakthikumar S."/>
            <person name="Salem-Izacc S.M."/>
            <person name="Sykes S.M."/>
            <person name="Teixeira M.M."/>
            <person name="Vallejo M.C."/>
            <person name="Walter M.E."/>
            <person name="Yandava C."/>
            <person name="Young S."/>
            <person name="Zeng Q."/>
            <person name="Zucker J."/>
            <person name="Felipe M.S."/>
            <person name="Goldman G.H."/>
            <person name="Haas B.J."/>
            <person name="McEwen J.G."/>
            <person name="Nino-Vega G."/>
            <person name="Puccia R."/>
            <person name="San-Blas G."/>
            <person name="Soares C.M."/>
            <person name="Birren B.W."/>
            <person name="Cuomo C.A."/>
        </authorList>
    </citation>
    <scope>NUCLEOTIDE SEQUENCE [LARGE SCALE GENOMIC DNA]</scope>
    <source>
        <strain evidence="8 9">Pb18</strain>
    </source>
</reference>
<evidence type="ECO:0000313" key="9">
    <source>
        <dbReference type="Proteomes" id="UP000001628"/>
    </source>
</evidence>
<dbReference type="InterPro" id="IPR011701">
    <property type="entry name" value="MFS"/>
</dbReference>
<feature type="transmembrane region" description="Helical" evidence="6">
    <location>
        <begin position="153"/>
        <end position="171"/>
    </location>
</feature>
<evidence type="ECO:0000256" key="3">
    <source>
        <dbReference type="ARBA" id="ARBA00022989"/>
    </source>
</evidence>
<evidence type="ECO:0000256" key="4">
    <source>
        <dbReference type="ARBA" id="ARBA00023136"/>
    </source>
</evidence>
<keyword evidence="3 6" id="KW-1133">Transmembrane helix</keyword>
<dbReference type="Pfam" id="PF07690">
    <property type="entry name" value="MFS_1"/>
    <property type="match status" value="1"/>
</dbReference>
<protein>
    <recommendedName>
        <fullName evidence="7">Major facilitator superfamily (MFS) profile domain-containing protein</fullName>
    </recommendedName>
</protein>
<dbReference type="InterPro" id="IPR036259">
    <property type="entry name" value="MFS_trans_sf"/>
</dbReference>
<dbReference type="KEGG" id="pbn:PADG_05471"/>
<evidence type="ECO:0000256" key="1">
    <source>
        <dbReference type="ARBA" id="ARBA00004141"/>
    </source>
</evidence>
<feature type="transmembrane region" description="Helical" evidence="6">
    <location>
        <begin position="244"/>
        <end position="263"/>
    </location>
</feature>
<dbReference type="SUPFAM" id="SSF103473">
    <property type="entry name" value="MFS general substrate transporter"/>
    <property type="match status" value="1"/>
</dbReference>
<feature type="region of interest" description="Disordered" evidence="5">
    <location>
        <begin position="1"/>
        <end position="40"/>
    </location>
</feature>
<sequence length="617" mass="65569">MTAADEPSLEPRESTPLLRGTPAAAAFHGNPNGLASDGSLLSNEVDEESLDLDLAKVQSIPHGGEVEPGFPPAHQGSAIAPNYGSLSSEAVASQSISSKVSGQANHFINVTPAQFWTIFGGILFSYLIAFFDSTLMGSIHPVITSHFHATNSASWLSTAFLLTCTAFQPVIGRLSDTFGRRPLYLVTISIFFVTTAWCALAQSIGSFIAARAFGGLGAGAVTSLGMIISSDLIWVEYRGIYQSYINFCYGTGGSLGLALGGVLADSFGWRAAFGIQLPFIFVYLVVAYYTTPASLGPELAKNEGYTLRQAMKTIDIRGSFLLVVCVTALMLGINLGGNIFSWSHPLVISSLVVSGVLAALFVKVEATANRPAMPLPLLHSAPRANLIVSNFFGNIAINTVLFNAPIFFQAVKLESPSAAGIRLLSSSLGLLVTSVSTGFLVTWSRRLTPTLILGFACLLCSGIFTSMLGRDVPTWIAMILIAPSGCGQGFAFPTTMLSVLAVSAQDEQAVVTTTLGLFRNLGSVMGVAISSWALQNALLYYLDGNVSGPDRADIIRQVRRSISAISHLDPLHRTQVVHAYELALRATFLSGIISAVIALALVVPIKLPRLRRKEQNV</sequence>
<dbReference type="EMBL" id="KN275962">
    <property type="protein sequence ID" value="EEH49392.2"/>
    <property type="molecule type" value="Genomic_DNA"/>
</dbReference>
<feature type="transmembrane region" description="Helical" evidence="6">
    <location>
        <begin position="115"/>
        <end position="133"/>
    </location>
</feature>
<keyword evidence="4 6" id="KW-0472">Membrane</keyword>
<gene>
    <name evidence="8" type="ORF">PADG_05471</name>
</gene>
<feature type="transmembrane region" description="Helical" evidence="6">
    <location>
        <begin position="475"/>
        <end position="500"/>
    </location>
</feature>
<dbReference type="HOGENOM" id="CLU_000960_22_3_1"/>
<evidence type="ECO:0000313" key="8">
    <source>
        <dbReference type="EMBL" id="EEH49392.2"/>
    </source>
</evidence>
<dbReference type="OMA" id="YINLCLG"/>
<dbReference type="RefSeq" id="XP_010760756.1">
    <property type="nucleotide sequence ID" value="XM_010762454.1"/>
</dbReference>
<dbReference type="GeneID" id="22584393"/>
<dbReference type="AlphaFoldDB" id="C1GDY5"/>
<dbReference type="InParanoid" id="C1GDY5"/>
<dbReference type="PANTHER" id="PTHR23501:SF67">
    <property type="entry name" value="MFS MULTIDRUG EFFLUX TRANSPORTER (EUROFUNG)"/>
    <property type="match status" value="1"/>
</dbReference>
<feature type="transmembrane region" description="Helical" evidence="6">
    <location>
        <begin position="269"/>
        <end position="289"/>
    </location>
</feature>